<feature type="transmembrane region" description="Helical" evidence="1">
    <location>
        <begin position="182"/>
        <end position="203"/>
    </location>
</feature>
<reference evidence="2 3" key="1">
    <citation type="submission" date="2020-10" db="EMBL/GenBank/DDBJ databases">
        <title>Complete genome sequence of Paludibaculum fermentans P105T, a facultatively anaerobic acidobacterium capable of dissimilatory Fe(III) reduction.</title>
        <authorList>
            <person name="Dedysh S.N."/>
            <person name="Beletsky A.V."/>
            <person name="Kulichevskaya I.S."/>
            <person name="Mardanov A.V."/>
            <person name="Ravin N.V."/>
        </authorList>
    </citation>
    <scope>NUCLEOTIDE SEQUENCE [LARGE SCALE GENOMIC DNA]</scope>
    <source>
        <strain evidence="2 3">P105</strain>
    </source>
</reference>
<sequence>MKARQGFRRLDSATLGQKFRQRVLRQYFVRFHMSLLLLATTSSGVLASKLLLMAGLTSVLVRYPLAVLLAYFVFVGLMRIWVAYVLLDVPSRKPTGSGLGSGLDPGNIDFPFWGGSSSGGGPSLGGGSAMSFGGGDSGGGGASDVWGVADTRVAPVSSGGGGGGHGFSFPSLDLDIDLDDGIWILALLALLVLVLFGAGGYLIYAAPQILPDIALNALLASCLTGAAKKAEAKGWLRSVLGVTWIPLLLILVTTIGLAVAVHKTCPSAPKLLDALSCPDGAVSQRDN</sequence>
<keyword evidence="1" id="KW-0812">Transmembrane</keyword>
<feature type="transmembrane region" description="Helical" evidence="1">
    <location>
        <begin position="63"/>
        <end position="87"/>
    </location>
</feature>
<keyword evidence="3" id="KW-1185">Reference proteome</keyword>
<feature type="transmembrane region" description="Helical" evidence="1">
    <location>
        <begin position="239"/>
        <end position="261"/>
    </location>
</feature>
<evidence type="ECO:0000256" key="1">
    <source>
        <dbReference type="SAM" id="Phobius"/>
    </source>
</evidence>
<evidence type="ECO:0000313" key="3">
    <source>
        <dbReference type="Proteomes" id="UP000593892"/>
    </source>
</evidence>
<keyword evidence="1" id="KW-0472">Membrane</keyword>
<protein>
    <submittedName>
        <fullName evidence="2">Uncharacterized protein</fullName>
    </submittedName>
</protein>
<keyword evidence="1" id="KW-1133">Transmembrane helix</keyword>
<feature type="transmembrane region" description="Helical" evidence="1">
    <location>
        <begin position="27"/>
        <end position="51"/>
    </location>
</feature>
<name>A0A7S7NXK1_PALFE</name>
<organism evidence="2 3">
    <name type="scientific">Paludibaculum fermentans</name>
    <dbReference type="NCBI Taxonomy" id="1473598"/>
    <lineage>
        <taxon>Bacteria</taxon>
        <taxon>Pseudomonadati</taxon>
        <taxon>Acidobacteriota</taxon>
        <taxon>Terriglobia</taxon>
        <taxon>Bryobacterales</taxon>
        <taxon>Bryobacteraceae</taxon>
        <taxon>Paludibaculum</taxon>
    </lineage>
</organism>
<dbReference type="Proteomes" id="UP000593892">
    <property type="component" value="Chromosome"/>
</dbReference>
<dbReference type="KEGG" id="pfer:IRI77_17315"/>
<proteinExistence type="predicted"/>
<dbReference type="EMBL" id="CP063849">
    <property type="protein sequence ID" value="QOY91633.1"/>
    <property type="molecule type" value="Genomic_DNA"/>
</dbReference>
<evidence type="ECO:0000313" key="2">
    <source>
        <dbReference type="EMBL" id="QOY91633.1"/>
    </source>
</evidence>
<dbReference type="AlphaFoldDB" id="A0A7S7NXK1"/>
<accession>A0A7S7NXK1</accession>
<dbReference type="RefSeq" id="WP_194453287.1">
    <property type="nucleotide sequence ID" value="NZ_CP063849.1"/>
</dbReference>
<gene>
    <name evidence="2" type="ORF">IRI77_17315</name>
</gene>